<feature type="compositionally biased region" description="Basic and acidic residues" evidence="1">
    <location>
        <begin position="1"/>
        <end position="12"/>
    </location>
</feature>
<evidence type="ECO:0000313" key="3">
    <source>
        <dbReference type="EMBL" id="GMF09334.1"/>
    </source>
</evidence>
<evidence type="ECO:0000256" key="2">
    <source>
        <dbReference type="SAM" id="Phobius"/>
    </source>
</evidence>
<keyword evidence="2" id="KW-0472">Membrane</keyword>
<gene>
    <name evidence="3" type="ORF">Plil01_000024500</name>
</gene>
<name>A0A9W6TAL0_9STRA</name>
<dbReference type="EMBL" id="BSXW01000009">
    <property type="protein sequence ID" value="GMF09334.1"/>
    <property type="molecule type" value="Genomic_DNA"/>
</dbReference>
<organism evidence="3 4">
    <name type="scientific">Phytophthora lilii</name>
    <dbReference type="NCBI Taxonomy" id="2077276"/>
    <lineage>
        <taxon>Eukaryota</taxon>
        <taxon>Sar</taxon>
        <taxon>Stramenopiles</taxon>
        <taxon>Oomycota</taxon>
        <taxon>Peronosporomycetes</taxon>
        <taxon>Peronosporales</taxon>
        <taxon>Peronosporaceae</taxon>
        <taxon>Phytophthora</taxon>
    </lineage>
</organism>
<dbReference type="Proteomes" id="UP001165083">
    <property type="component" value="Unassembled WGS sequence"/>
</dbReference>
<feature type="region of interest" description="Disordered" evidence="1">
    <location>
        <begin position="1"/>
        <end position="21"/>
    </location>
</feature>
<evidence type="ECO:0000256" key="1">
    <source>
        <dbReference type="SAM" id="MobiDB-lite"/>
    </source>
</evidence>
<keyword evidence="4" id="KW-1185">Reference proteome</keyword>
<reference evidence="3" key="1">
    <citation type="submission" date="2023-04" db="EMBL/GenBank/DDBJ databases">
        <title>Phytophthora lilii NBRC 32176.</title>
        <authorList>
            <person name="Ichikawa N."/>
            <person name="Sato H."/>
            <person name="Tonouchi N."/>
        </authorList>
    </citation>
    <scope>NUCLEOTIDE SEQUENCE</scope>
    <source>
        <strain evidence="3">NBRC 32176</strain>
    </source>
</reference>
<dbReference type="OrthoDB" id="6509975at2759"/>
<protein>
    <submittedName>
        <fullName evidence="3">Unnamed protein product</fullName>
    </submittedName>
</protein>
<accession>A0A9W6TAL0</accession>
<keyword evidence="2" id="KW-1133">Transmembrane helix</keyword>
<keyword evidence="2" id="KW-0812">Transmembrane</keyword>
<dbReference type="AlphaFoldDB" id="A0A9W6TAL0"/>
<proteinExistence type="predicted"/>
<feature type="transmembrane region" description="Helical" evidence="2">
    <location>
        <begin position="26"/>
        <end position="43"/>
    </location>
</feature>
<evidence type="ECO:0000313" key="4">
    <source>
        <dbReference type="Proteomes" id="UP001165083"/>
    </source>
</evidence>
<sequence>MPRGFESFDRENPPGSSPPGLPVKKITSFLGATFMVAVLLLVLTSGLEDQSRVVFEVDNLNAPTTTTVISPLSFGTMTMYWDQRNATSEVVQLNARENGLSDLELVQIQQVSRHGSR</sequence>
<comment type="caution">
    <text evidence="3">The sequence shown here is derived from an EMBL/GenBank/DDBJ whole genome shotgun (WGS) entry which is preliminary data.</text>
</comment>